<dbReference type="Pfam" id="PF05066">
    <property type="entry name" value="HARE-HTH"/>
    <property type="match status" value="1"/>
</dbReference>
<dbReference type="GO" id="GO:0006355">
    <property type="term" value="P:regulation of DNA-templated transcription"/>
    <property type="evidence" value="ECO:0007669"/>
    <property type="project" value="InterPro"/>
</dbReference>
<dbReference type="EMBL" id="JACHFL010000021">
    <property type="protein sequence ID" value="MBB5365757.1"/>
    <property type="molecule type" value="Genomic_DNA"/>
</dbReference>
<sequence length="339" mass="37486">MLARPLAPGEIVHHWDGDSTKNEPGNLLVLPSQRCHAHAENHLRCARKGVPSLFPEFFQAVTEDRRGTLFERVLPPAGAGHCSPQTGQDTQEAVFCSRNALTGRFIRPRLSHCHLSGQTMTHTAPTTLAQAAQIVLNQAATPLHVEELTNRVLAQGLWSTSGKTPSASMSRTLYHSIKTLGAASPFMQTAPATFTLRPVQRGDTPVAPTDQVLCSDAAMKHFTALRRQLPLHQALWEMAQVTWPIRVVRMPPDKARPKPLYLLLFVYGHGNEEDLWEFLGDHRERDAVRLSVLLRNLYYSGNRDALSSGTLDGYLKYAMPLVDRINASVPLSTPGSDRA</sequence>
<gene>
    <name evidence="3" type="ORF">HNQ08_004883</name>
</gene>
<evidence type="ECO:0000313" key="3">
    <source>
        <dbReference type="EMBL" id="MBB5365757.1"/>
    </source>
</evidence>
<proteinExistence type="predicted"/>
<accession>A0A7W8JYW7</accession>
<reference evidence="3 4" key="1">
    <citation type="submission" date="2020-08" db="EMBL/GenBank/DDBJ databases">
        <title>Genomic Encyclopedia of Type Strains, Phase IV (KMG-IV): sequencing the most valuable type-strain genomes for metagenomic binning, comparative biology and taxonomic classification.</title>
        <authorList>
            <person name="Goeker M."/>
        </authorList>
    </citation>
    <scope>NUCLEOTIDE SEQUENCE [LARGE SCALE GENOMIC DNA]</scope>
    <source>
        <strain evidence="3 4">DSM 27939</strain>
    </source>
</reference>
<name>A0A7W8JYW7_9DEIO</name>
<comment type="caution">
    <text evidence="3">The sequence shown here is derived from an EMBL/GenBank/DDBJ whole genome shotgun (WGS) entry which is preliminary data.</text>
</comment>
<evidence type="ECO:0000256" key="1">
    <source>
        <dbReference type="ARBA" id="ARBA00023163"/>
    </source>
</evidence>
<evidence type="ECO:0000313" key="4">
    <source>
        <dbReference type="Proteomes" id="UP000552709"/>
    </source>
</evidence>
<protein>
    <recommendedName>
        <fullName evidence="2">HTH HARE-type domain-containing protein</fullName>
    </recommendedName>
</protein>
<organism evidence="3 4">
    <name type="scientific">Deinococcus humi</name>
    <dbReference type="NCBI Taxonomy" id="662880"/>
    <lineage>
        <taxon>Bacteria</taxon>
        <taxon>Thermotogati</taxon>
        <taxon>Deinococcota</taxon>
        <taxon>Deinococci</taxon>
        <taxon>Deinococcales</taxon>
        <taxon>Deinococcaceae</taxon>
        <taxon>Deinococcus</taxon>
    </lineage>
</organism>
<dbReference type="InterPro" id="IPR007759">
    <property type="entry name" value="Asxl_HARE-HTH"/>
</dbReference>
<dbReference type="Proteomes" id="UP000552709">
    <property type="component" value="Unassembled WGS sequence"/>
</dbReference>
<keyword evidence="1" id="KW-0804">Transcription</keyword>
<feature type="domain" description="HTH HARE-type" evidence="2">
    <location>
        <begin position="126"/>
        <end position="199"/>
    </location>
</feature>
<dbReference type="AlphaFoldDB" id="A0A7W8JYW7"/>
<evidence type="ECO:0000259" key="2">
    <source>
        <dbReference type="PROSITE" id="PS51913"/>
    </source>
</evidence>
<keyword evidence="4" id="KW-1185">Reference proteome</keyword>
<dbReference type="PROSITE" id="PS51913">
    <property type="entry name" value="HTH_HARE"/>
    <property type="match status" value="1"/>
</dbReference>
<dbReference type="RefSeq" id="WP_221284436.1">
    <property type="nucleotide sequence ID" value="NZ_JACHFL010000021.1"/>
</dbReference>